<dbReference type="SUPFAM" id="SSF52161">
    <property type="entry name" value="Ribosomal protein L13"/>
    <property type="match status" value="1"/>
</dbReference>
<dbReference type="GO" id="GO:0003735">
    <property type="term" value="F:structural constituent of ribosome"/>
    <property type="evidence" value="ECO:0007669"/>
    <property type="project" value="InterPro"/>
</dbReference>
<proteinExistence type="inferred from homology"/>
<evidence type="ECO:0000256" key="3">
    <source>
        <dbReference type="ARBA" id="ARBA00023274"/>
    </source>
</evidence>
<keyword evidence="7" id="KW-0934">Plastid</keyword>
<dbReference type="PIRSF" id="PIRSF002181">
    <property type="entry name" value="Ribosomal_L13"/>
    <property type="match status" value="1"/>
</dbReference>
<dbReference type="RefSeq" id="YP_009163672.1">
    <property type="nucleotide sequence ID" value="NC_027746.1"/>
</dbReference>
<name>A0A0K2RWA3_9STRA</name>
<evidence type="ECO:0000256" key="6">
    <source>
        <dbReference type="RuleBase" id="RU003877"/>
    </source>
</evidence>
<dbReference type="InterPro" id="IPR005823">
    <property type="entry name" value="Ribosomal_uL13_bac-type"/>
</dbReference>
<dbReference type="InterPro" id="IPR005822">
    <property type="entry name" value="Ribosomal_uL13"/>
</dbReference>
<evidence type="ECO:0000313" key="7">
    <source>
        <dbReference type="EMBL" id="BAS19126.1"/>
    </source>
</evidence>
<dbReference type="GO" id="GO:0017148">
    <property type="term" value="P:negative regulation of translation"/>
    <property type="evidence" value="ECO:0007669"/>
    <property type="project" value="TreeGrafter"/>
</dbReference>
<dbReference type="PROSITE" id="PS00783">
    <property type="entry name" value="RIBOSOMAL_L13"/>
    <property type="match status" value="1"/>
</dbReference>
<sequence length="143" mass="16311">MNNTFIPSSDYTQKKWFLVDATDKTLGRLSTEVANILQGKNKVNFYPSVDMGDYVIITNAEKIRVTGNKEEAKLYRRHSGRPGGMKIETLKAVRSRIPERILEKAIKGMLPKGPLGRKMYTRLKVVQGSKHKYIAQKPELINF</sequence>
<keyword evidence="7" id="KW-0150">Chloroplast</keyword>
<geneLocation type="chloroplast" evidence="7"/>
<dbReference type="PANTHER" id="PTHR11545:SF2">
    <property type="entry name" value="LARGE RIBOSOMAL SUBUNIT PROTEIN UL13M"/>
    <property type="match status" value="1"/>
</dbReference>
<evidence type="ECO:0000256" key="1">
    <source>
        <dbReference type="ARBA" id="ARBA00006227"/>
    </source>
</evidence>
<comment type="subunit">
    <text evidence="5">Part of the 50S ribosomal subunit.</text>
</comment>
<keyword evidence="3 5" id="KW-0687">Ribonucleoprotein</keyword>
<dbReference type="EMBL" id="AP014625">
    <property type="protein sequence ID" value="BAS19126.1"/>
    <property type="molecule type" value="Genomic_DNA"/>
</dbReference>
<dbReference type="InterPro" id="IPR023563">
    <property type="entry name" value="Ribosomal_uL13_CS"/>
</dbReference>
<dbReference type="HAMAP" id="MF_01366">
    <property type="entry name" value="Ribosomal_uL13"/>
    <property type="match status" value="1"/>
</dbReference>
<gene>
    <name evidence="5 7" type="primary">rpl13</name>
</gene>
<dbReference type="CDD" id="cd00392">
    <property type="entry name" value="Ribosomal_L13"/>
    <property type="match status" value="1"/>
</dbReference>
<comment type="subcellular location">
    <subcellularLocation>
        <location evidence="5">Plastid</location>
        <location evidence="5">Chloroplast</location>
    </subcellularLocation>
</comment>
<comment type="similarity">
    <text evidence="1 5 6">Belongs to the universal ribosomal protein uL13 family.</text>
</comment>
<evidence type="ECO:0000256" key="2">
    <source>
        <dbReference type="ARBA" id="ARBA00022980"/>
    </source>
</evidence>
<dbReference type="PANTHER" id="PTHR11545">
    <property type="entry name" value="RIBOSOMAL PROTEIN L13"/>
    <property type="match status" value="1"/>
</dbReference>
<dbReference type="NCBIfam" id="TIGR01066">
    <property type="entry name" value="rplM_bact"/>
    <property type="match status" value="1"/>
</dbReference>
<reference evidence="7" key="1">
    <citation type="journal article" date="2016" name="Curr. Genet.">
        <title>Sequencing and analysis of the complete organellar genomes of Parmales, a closely related group to Bacillariophyta (diatoms).</title>
        <authorList>
            <person name="Tajima N."/>
            <person name="Saitoh K."/>
            <person name="Sato S."/>
            <person name="Maruyama F."/>
            <person name="Ichinomiya M."/>
            <person name="Yoshikawa S."/>
            <person name="Kurokawa K."/>
            <person name="Ohta H."/>
            <person name="Tabata S."/>
            <person name="Kuwata A."/>
            <person name="Sato N."/>
        </authorList>
    </citation>
    <scope>NUCLEOTIDE SEQUENCE</scope>
</reference>
<organism evidence="7">
    <name type="scientific">Triparma laevis</name>
    <dbReference type="NCBI Taxonomy" id="1534972"/>
    <lineage>
        <taxon>Eukaryota</taxon>
        <taxon>Sar</taxon>
        <taxon>Stramenopiles</taxon>
        <taxon>Ochrophyta</taxon>
        <taxon>Bolidophyceae</taxon>
        <taxon>Parmales</taxon>
        <taxon>Triparmaceae</taxon>
        <taxon>Triparma</taxon>
    </lineage>
</organism>
<dbReference type="Pfam" id="PF00572">
    <property type="entry name" value="Ribosomal_L13"/>
    <property type="match status" value="1"/>
</dbReference>
<dbReference type="AlphaFoldDB" id="A0A0K2RWA3"/>
<dbReference type="FunFam" id="3.90.1180.10:FF:000001">
    <property type="entry name" value="50S ribosomal protein L13"/>
    <property type="match status" value="1"/>
</dbReference>
<dbReference type="GO" id="GO:0006412">
    <property type="term" value="P:translation"/>
    <property type="evidence" value="ECO:0007669"/>
    <property type="project" value="UniProtKB-UniRule"/>
</dbReference>
<evidence type="ECO:0000256" key="4">
    <source>
        <dbReference type="ARBA" id="ARBA00068945"/>
    </source>
</evidence>
<dbReference type="InterPro" id="IPR036899">
    <property type="entry name" value="Ribosomal_uL13_sf"/>
</dbReference>
<evidence type="ECO:0000256" key="5">
    <source>
        <dbReference type="HAMAP-Rule" id="MF_01366"/>
    </source>
</evidence>
<dbReference type="Gene3D" id="3.90.1180.10">
    <property type="entry name" value="Ribosomal protein L13"/>
    <property type="match status" value="1"/>
</dbReference>
<accession>A0A0K2RWA3</accession>
<dbReference type="GO" id="GO:0009507">
    <property type="term" value="C:chloroplast"/>
    <property type="evidence" value="ECO:0007669"/>
    <property type="project" value="UniProtKB-SubCell"/>
</dbReference>
<dbReference type="GeneID" id="25398266"/>
<protein>
    <recommendedName>
        <fullName evidence="4 5">Large ribosomal subunit protein uL13c</fullName>
    </recommendedName>
</protein>
<dbReference type="GO" id="GO:0003729">
    <property type="term" value="F:mRNA binding"/>
    <property type="evidence" value="ECO:0007669"/>
    <property type="project" value="UniProtKB-ARBA"/>
</dbReference>
<dbReference type="GO" id="GO:0022625">
    <property type="term" value="C:cytosolic large ribosomal subunit"/>
    <property type="evidence" value="ECO:0007669"/>
    <property type="project" value="TreeGrafter"/>
</dbReference>
<keyword evidence="2 5" id="KW-0689">Ribosomal protein</keyword>